<name>A0A7C9JEF8_9BACT</name>
<accession>A0A7C9JEF8</accession>
<dbReference type="PANTHER" id="PTHR16301:SF20">
    <property type="entry name" value="IMPACT FAMILY MEMBER YIGZ"/>
    <property type="match status" value="1"/>
</dbReference>
<dbReference type="Pfam" id="PF01205">
    <property type="entry name" value="Impact_N"/>
    <property type="match status" value="2"/>
</dbReference>
<dbReference type="InterPro" id="IPR020568">
    <property type="entry name" value="Ribosomal_Su5_D2-typ_SF"/>
</dbReference>
<comment type="similarity">
    <text evidence="1">Belongs to the IMPACT family.</text>
</comment>
<sequence>MKEKANIGAGHSAAAAGYTTIAGRAVGEYEEKKSRFIASLAHGETEAEALAFLEEIRAANRMARHNVYAYILRDAEGALRAAPDVVGSGKAGASVAEGAGESAAAIAGGEGLRSAGAAVGEAVVSGAVASTAASEGTRRVAIPTPRVRYSDDGEPQKTAGLPTLQVLQHAGLTDVVAVVTRYFGGVLLGTGGLVRAYTQATQAAVQAAELVVVSRCIDLTVRTSYANYESLLRIASDTGAKVLDSAFADAVTLHLRMLDGTQPPFLQKLTELERGAQNVVVSEPLDAAF</sequence>
<dbReference type="InterPro" id="IPR036956">
    <property type="entry name" value="Impact_N_sf"/>
</dbReference>
<gene>
    <name evidence="4" type="ORF">D1639_08060</name>
</gene>
<protein>
    <submittedName>
        <fullName evidence="4">DUF1949 domain-containing protein</fullName>
    </submittedName>
</protein>
<dbReference type="Gene3D" id="3.30.230.30">
    <property type="entry name" value="Impact, N-terminal domain"/>
    <property type="match status" value="1"/>
</dbReference>
<dbReference type="GO" id="GO:0005737">
    <property type="term" value="C:cytoplasm"/>
    <property type="evidence" value="ECO:0007669"/>
    <property type="project" value="TreeGrafter"/>
</dbReference>
<comment type="caution">
    <text evidence="4">The sequence shown here is derived from an EMBL/GenBank/DDBJ whole genome shotgun (WGS) entry which is preliminary data.</text>
</comment>
<evidence type="ECO:0000256" key="1">
    <source>
        <dbReference type="ARBA" id="ARBA00007665"/>
    </source>
</evidence>
<dbReference type="SUPFAM" id="SSF54211">
    <property type="entry name" value="Ribosomal protein S5 domain 2-like"/>
    <property type="match status" value="2"/>
</dbReference>
<feature type="domain" description="Impact N-terminal" evidence="2">
    <location>
        <begin position="32"/>
        <end position="95"/>
    </location>
</feature>
<feature type="domain" description="UPF0029" evidence="3">
    <location>
        <begin position="223"/>
        <end position="275"/>
    </location>
</feature>
<evidence type="ECO:0000259" key="2">
    <source>
        <dbReference type="Pfam" id="PF01205"/>
    </source>
</evidence>
<evidence type="ECO:0000313" key="4">
    <source>
        <dbReference type="EMBL" id="NBI34979.1"/>
    </source>
</evidence>
<dbReference type="InterPro" id="IPR001498">
    <property type="entry name" value="Impact_N"/>
</dbReference>
<dbReference type="GO" id="GO:0006446">
    <property type="term" value="P:regulation of translational initiation"/>
    <property type="evidence" value="ECO:0007669"/>
    <property type="project" value="TreeGrafter"/>
</dbReference>
<feature type="domain" description="Impact N-terminal" evidence="2">
    <location>
        <begin position="146"/>
        <end position="205"/>
    </location>
</feature>
<dbReference type="PANTHER" id="PTHR16301">
    <property type="entry name" value="IMPACT-RELATED"/>
    <property type="match status" value="1"/>
</dbReference>
<dbReference type="SUPFAM" id="SSF54980">
    <property type="entry name" value="EF-G C-terminal domain-like"/>
    <property type="match status" value="1"/>
</dbReference>
<dbReference type="InterPro" id="IPR035647">
    <property type="entry name" value="EFG_III/V"/>
</dbReference>
<dbReference type="InterPro" id="IPR023582">
    <property type="entry name" value="Impact"/>
</dbReference>
<reference evidence="4" key="1">
    <citation type="submission" date="2018-08" db="EMBL/GenBank/DDBJ databases">
        <title>Murine metabolic-syndrome-specific gut microbial biobank.</title>
        <authorList>
            <person name="Liu C."/>
        </authorList>
    </citation>
    <scope>NUCLEOTIDE SEQUENCE [LARGE SCALE GENOMIC DNA]</scope>
    <source>
        <strain evidence="4">Z82</strain>
    </source>
</reference>
<evidence type="ECO:0000259" key="3">
    <source>
        <dbReference type="Pfam" id="PF09186"/>
    </source>
</evidence>
<proteinExistence type="inferred from homology"/>
<dbReference type="AlphaFoldDB" id="A0A7C9JEF8"/>
<dbReference type="Pfam" id="PF09186">
    <property type="entry name" value="DUF1949"/>
    <property type="match status" value="1"/>
</dbReference>
<dbReference type="InterPro" id="IPR015269">
    <property type="entry name" value="UPF0029_Impact_C"/>
</dbReference>
<organism evidence="4">
    <name type="scientific">Muribaculaceae bacterium Z82</name>
    <dbReference type="NCBI Taxonomy" id="2304548"/>
    <lineage>
        <taxon>Bacteria</taxon>
        <taxon>Pseudomonadati</taxon>
        <taxon>Bacteroidota</taxon>
        <taxon>Bacteroidia</taxon>
        <taxon>Bacteroidales</taxon>
        <taxon>Muribaculaceae</taxon>
    </lineage>
</organism>
<dbReference type="Gene3D" id="3.30.70.240">
    <property type="match status" value="1"/>
</dbReference>
<dbReference type="EMBL" id="QWKH01000061">
    <property type="protein sequence ID" value="NBI34979.1"/>
    <property type="molecule type" value="Genomic_DNA"/>
</dbReference>